<keyword evidence="3" id="KW-1185">Reference proteome</keyword>
<evidence type="ECO:0000313" key="2">
    <source>
        <dbReference type="EMBL" id="EMD33316.1"/>
    </source>
</evidence>
<sequence>MAGELSQAHEIRITGHGKIEAWVAFALRFFQVGCHDTRTLSTNAHSDDNQENESKPLTLHTLPAKKAQTDTGTENTRTDAEPPVPETQELPEPNTEKSRMAPSMSTIPRLVSVVEIIKREYLKSLDPELAESGSLSGLHQYNEVGELEDDQANGEDALVAMLSGKRHLRQHKVAYMKVTLCRQELPHLVAAGATYQQPDKRKLSKSAKARLKKKLKMESAADSAEE</sequence>
<evidence type="ECO:0000313" key="3">
    <source>
        <dbReference type="Proteomes" id="UP000016930"/>
    </source>
</evidence>
<dbReference type="OrthoDB" id="424402at2759"/>
<reference evidence="2 3" key="1">
    <citation type="journal article" date="2012" name="Proc. Natl. Acad. Sci. U.S.A.">
        <title>Comparative genomics of Ceriporiopsis subvermispora and Phanerochaete chrysosporium provide insight into selective ligninolysis.</title>
        <authorList>
            <person name="Fernandez-Fueyo E."/>
            <person name="Ruiz-Duenas F.J."/>
            <person name="Ferreira P."/>
            <person name="Floudas D."/>
            <person name="Hibbett D.S."/>
            <person name="Canessa P."/>
            <person name="Larrondo L.F."/>
            <person name="James T.Y."/>
            <person name="Seelenfreund D."/>
            <person name="Lobos S."/>
            <person name="Polanco R."/>
            <person name="Tello M."/>
            <person name="Honda Y."/>
            <person name="Watanabe T."/>
            <person name="Watanabe T."/>
            <person name="Ryu J.S."/>
            <person name="Kubicek C.P."/>
            <person name="Schmoll M."/>
            <person name="Gaskell J."/>
            <person name="Hammel K.E."/>
            <person name="St John F.J."/>
            <person name="Vanden Wymelenberg A."/>
            <person name="Sabat G."/>
            <person name="Splinter BonDurant S."/>
            <person name="Syed K."/>
            <person name="Yadav J.S."/>
            <person name="Doddapaneni H."/>
            <person name="Subramanian V."/>
            <person name="Lavin J.L."/>
            <person name="Oguiza J.A."/>
            <person name="Perez G."/>
            <person name="Pisabarro A.G."/>
            <person name="Ramirez L."/>
            <person name="Santoyo F."/>
            <person name="Master E."/>
            <person name="Coutinho P.M."/>
            <person name="Henrissat B."/>
            <person name="Lombard V."/>
            <person name="Magnuson J.K."/>
            <person name="Kuees U."/>
            <person name="Hori C."/>
            <person name="Igarashi K."/>
            <person name="Samejima M."/>
            <person name="Held B.W."/>
            <person name="Barry K.W."/>
            <person name="LaButti K.M."/>
            <person name="Lapidus A."/>
            <person name="Lindquist E.A."/>
            <person name="Lucas S.M."/>
            <person name="Riley R."/>
            <person name="Salamov A.A."/>
            <person name="Hoffmeister D."/>
            <person name="Schwenk D."/>
            <person name="Hadar Y."/>
            <person name="Yarden O."/>
            <person name="de Vries R.P."/>
            <person name="Wiebenga A."/>
            <person name="Stenlid J."/>
            <person name="Eastwood D."/>
            <person name="Grigoriev I.V."/>
            <person name="Berka R.M."/>
            <person name="Blanchette R.A."/>
            <person name="Kersten P."/>
            <person name="Martinez A.T."/>
            <person name="Vicuna R."/>
            <person name="Cullen D."/>
        </authorList>
    </citation>
    <scope>NUCLEOTIDE SEQUENCE [LARGE SCALE GENOMIC DNA]</scope>
    <source>
        <strain evidence="2 3">B</strain>
    </source>
</reference>
<accession>M2R325</accession>
<feature type="compositionally biased region" description="Basic and acidic residues" evidence="1">
    <location>
        <begin position="45"/>
        <end position="54"/>
    </location>
</feature>
<name>M2R325_CERS8</name>
<protein>
    <submittedName>
        <fullName evidence="2">Uncharacterized protein</fullName>
    </submittedName>
</protein>
<gene>
    <name evidence="2" type="ORF">CERSUDRAFT_67981</name>
</gene>
<dbReference type="HOGENOM" id="CLU_074862_0_0_1"/>
<dbReference type="AlphaFoldDB" id="M2R325"/>
<feature type="region of interest" description="Disordered" evidence="1">
    <location>
        <begin position="196"/>
        <end position="226"/>
    </location>
</feature>
<feature type="region of interest" description="Disordered" evidence="1">
    <location>
        <begin position="41"/>
        <end position="103"/>
    </location>
</feature>
<feature type="compositionally biased region" description="Basic residues" evidence="1">
    <location>
        <begin position="202"/>
        <end position="215"/>
    </location>
</feature>
<dbReference type="STRING" id="914234.M2R325"/>
<evidence type="ECO:0000256" key="1">
    <source>
        <dbReference type="SAM" id="MobiDB-lite"/>
    </source>
</evidence>
<proteinExistence type="predicted"/>
<dbReference type="EMBL" id="KB445806">
    <property type="protein sequence ID" value="EMD33316.1"/>
    <property type="molecule type" value="Genomic_DNA"/>
</dbReference>
<organism evidence="2 3">
    <name type="scientific">Ceriporiopsis subvermispora (strain B)</name>
    <name type="common">White-rot fungus</name>
    <name type="synonym">Gelatoporia subvermispora</name>
    <dbReference type="NCBI Taxonomy" id="914234"/>
    <lineage>
        <taxon>Eukaryota</taxon>
        <taxon>Fungi</taxon>
        <taxon>Dikarya</taxon>
        <taxon>Basidiomycota</taxon>
        <taxon>Agaricomycotina</taxon>
        <taxon>Agaricomycetes</taxon>
        <taxon>Polyporales</taxon>
        <taxon>Gelatoporiaceae</taxon>
        <taxon>Gelatoporia</taxon>
    </lineage>
</organism>
<dbReference type="Proteomes" id="UP000016930">
    <property type="component" value="Unassembled WGS sequence"/>
</dbReference>